<evidence type="ECO:0000256" key="2">
    <source>
        <dbReference type="ARBA" id="ARBA00022553"/>
    </source>
</evidence>
<dbReference type="SUPFAM" id="SSF52794">
    <property type="entry name" value="PTS system IIB component-like"/>
    <property type="match status" value="1"/>
</dbReference>
<dbReference type="InterPro" id="IPR050864">
    <property type="entry name" value="Bacterial_PTS_Sugar_Transport"/>
</dbReference>
<dbReference type="NCBIfam" id="TIGR00829">
    <property type="entry name" value="FRU"/>
    <property type="match status" value="1"/>
</dbReference>
<dbReference type="Proteomes" id="UP000017081">
    <property type="component" value="Unassembled WGS sequence"/>
</dbReference>
<protein>
    <submittedName>
        <fullName evidence="8">Putative fructose-like phosphotransferase enzyme IIB component 2</fullName>
    </submittedName>
</protein>
<dbReference type="GO" id="GO:0016301">
    <property type="term" value="F:kinase activity"/>
    <property type="evidence" value="ECO:0007669"/>
    <property type="project" value="UniProtKB-KW"/>
</dbReference>
<dbReference type="PANTHER" id="PTHR30505">
    <property type="entry name" value="FRUCTOSE-LIKE PERMEASE"/>
    <property type="match status" value="1"/>
</dbReference>
<dbReference type="PROSITE" id="PS51099">
    <property type="entry name" value="PTS_EIIB_TYPE_2"/>
    <property type="match status" value="1"/>
</dbReference>
<dbReference type="STRING" id="1319815.HMPREF0202_00437"/>
<evidence type="ECO:0000259" key="7">
    <source>
        <dbReference type="PROSITE" id="PS51099"/>
    </source>
</evidence>
<feature type="domain" description="PTS EIIB type-2" evidence="7">
    <location>
        <begin position="1"/>
        <end position="98"/>
    </location>
</feature>
<dbReference type="GO" id="GO:0022877">
    <property type="term" value="F:protein-N(PI)-phosphohistidine-fructose phosphotransferase system transporter activity"/>
    <property type="evidence" value="ECO:0007669"/>
    <property type="project" value="InterPro"/>
</dbReference>
<keyword evidence="9" id="KW-1185">Reference proteome</keyword>
<dbReference type="EMBL" id="AXZF01000015">
    <property type="protein sequence ID" value="ERT69745.1"/>
    <property type="molecule type" value="Genomic_DNA"/>
</dbReference>
<sequence length="103" mass="11216">MKIVGICACTAGIAHTFMAQKKLLSVGKERGHEVFIETQGSMGAESVLTECQINNADFVVIAADIKIGVDRFKGKKLIKVPTNVAIKGTVKLFEKLEDAYKNF</sequence>
<dbReference type="CDD" id="cd05569">
    <property type="entry name" value="PTS_IIB_fructose"/>
    <property type="match status" value="1"/>
</dbReference>
<evidence type="ECO:0000313" key="8">
    <source>
        <dbReference type="EMBL" id="ERT69745.1"/>
    </source>
</evidence>
<dbReference type="InterPro" id="IPR036095">
    <property type="entry name" value="PTS_EIIB-like_sf"/>
</dbReference>
<evidence type="ECO:0000313" key="9">
    <source>
        <dbReference type="Proteomes" id="UP000017081"/>
    </source>
</evidence>
<dbReference type="InterPro" id="IPR013011">
    <property type="entry name" value="PTS_EIIB_2"/>
</dbReference>
<keyword evidence="3" id="KW-0762">Sugar transport</keyword>
<organism evidence="8 9">
    <name type="scientific">Cetobacterium somerae ATCC BAA-474</name>
    <dbReference type="NCBI Taxonomy" id="1319815"/>
    <lineage>
        <taxon>Bacteria</taxon>
        <taxon>Fusobacteriati</taxon>
        <taxon>Fusobacteriota</taxon>
        <taxon>Fusobacteriia</taxon>
        <taxon>Fusobacteriales</taxon>
        <taxon>Fusobacteriaceae</taxon>
        <taxon>Cetobacterium</taxon>
    </lineage>
</organism>
<dbReference type="HOGENOM" id="CLU_013155_2_1_0"/>
<dbReference type="RefSeq" id="WP_023049985.1">
    <property type="nucleotide sequence ID" value="NZ_CP173065.2"/>
</dbReference>
<evidence type="ECO:0000256" key="5">
    <source>
        <dbReference type="ARBA" id="ARBA00022683"/>
    </source>
</evidence>
<dbReference type="eggNOG" id="COG1445">
    <property type="taxonomic scope" value="Bacteria"/>
</dbReference>
<dbReference type="GO" id="GO:0005886">
    <property type="term" value="C:plasma membrane"/>
    <property type="evidence" value="ECO:0007669"/>
    <property type="project" value="TreeGrafter"/>
</dbReference>
<dbReference type="InterPro" id="IPR003501">
    <property type="entry name" value="PTS_EIIB_2/3"/>
</dbReference>
<evidence type="ECO:0000256" key="3">
    <source>
        <dbReference type="ARBA" id="ARBA00022597"/>
    </source>
</evidence>
<evidence type="ECO:0000256" key="4">
    <source>
        <dbReference type="ARBA" id="ARBA00022679"/>
    </source>
</evidence>
<evidence type="ECO:0000256" key="1">
    <source>
        <dbReference type="ARBA" id="ARBA00022448"/>
    </source>
</evidence>
<keyword evidence="2" id="KW-0597">Phosphoprotein</keyword>
<dbReference type="Pfam" id="PF02302">
    <property type="entry name" value="PTS_IIB"/>
    <property type="match status" value="1"/>
</dbReference>
<reference evidence="8 9" key="1">
    <citation type="submission" date="2013-08" db="EMBL/GenBank/DDBJ databases">
        <authorList>
            <person name="Weinstock G."/>
            <person name="Sodergren E."/>
            <person name="Wylie T."/>
            <person name="Fulton L."/>
            <person name="Fulton R."/>
            <person name="Fronick C."/>
            <person name="O'Laughlin M."/>
            <person name="Godfrey J."/>
            <person name="Miner T."/>
            <person name="Herter B."/>
            <person name="Appelbaum E."/>
            <person name="Cordes M."/>
            <person name="Lek S."/>
            <person name="Wollam A."/>
            <person name="Pepin K.H."/>
            <person name="Palsikar V.B."/>
            <person name="Mitreva M."/>
            <person name="Wilson R.K."/>
        </authorList>
    </citation>
    <scope>NUCLEOTIDE SEQUENCE [LARGE SCALE GENOMIC DNA]</scope>
    <source>
        <strain evidence="8 9">ATCC BAA-474</strain>
    </source>
</reference>
<gene>
    <name evidence="8" type="ORF">HMPREF0202_00437</name>
</gene>
<comment type="caution">
    <text evidence="8">The sequence shown here is derived from an EMBL/GenBank/DDBJ whole genome shotgun (WGS) entry which is preliminary data.</text>
</comment>
<dbReference type="GO" id="GO:0009401">
    <property type="term" value="P:phosphoenolpyruvate-dependent sugar phosphotransferase system"/>
    <property type="evidence" value="ECO:0007669"/>
    <property type="project" value="UniProtKB-KW"/>
</dbReference>
<proteinExistence type="predicted"/>
<dbReference type="AlphaFoldDB" id="U7VE07"/>
<evidence type="ECO:0000256" key="6">
    <source>
        <dbReference type="ARBA" id="ARBA00022777"/>
    </source>
</evidence>
<keyword evidence="5" id="KW-0598">Phosphotransferase system</keyword>
<dbReference type="PANTHER" id="PTHR30505:SF0">
    <property type="entry name" value="FRUCTOSE-LIKE PTS SYSTEM EIIBC COMPONENT-RELATED"/>
    <property type="match status" value="1"/>
</dbReference>
<dbReference type="GO" id="GO:0090563">
    <property type="term" value="F:protein-phosphocysteine-sugar phosphotransferase activity"/>
    <property type="evidence" value="ECO:0007669"/>
    <property type="project" value="TreeGrafter"/>
</dbReference>
<accession>U7VE07</accession>
<keyword evidence="6" id="KW-0418">Kinase</keyword>
<keyword evidence="1" id="KW-0813">Transport</keyword>
<dbReference type="Gene3D" id="3.40.50.2300">
    <property type="match status" value="1"/>
</dbReference>
<dbReference type="InterPro" id="IPR003353">
    <property type="entry name" value="PTS_IIB_fruc"/>
</dbReference>
<keyword evidence="4 8" id="KW-0808">Transferase</keyword>
<name>U7VE07_9FUSO</name>